<evidence type="ECO:0000313" key="9">
    <source>
        <dbReference type="Proteomes" id="UP000472273"/>
    </source>
</evidence>
<evidence type="ECO:0000256" key="7">
    <source>
        <dbReference type="SAM" id="SignalP"/>
    </source>
</evidence>
<feature type="chain" id="PRO_5045821700" evidence="7">
    <location>
        <begin position="28"/>
        <end position="159"/>
    </location>
</feature>
<name>A0A670ZPL4_PSETE</name>
<dbReference type="OMA" id="LEAMPCC"/>
<reference evidence="8" key="1">
    <citation type="submission" date="2025-08" db="UniProtKB">
        <authorList>
            <consortium name="Ensembl"/>
        </authorList>
    </citation>
    <scope>IDENTIFICATION</scope>
</reference>
<evidence type="ECO:0000256" key="2">
    <source>
        <dbReference type="ARBA" id="ARBA00008139"/>
    </source>
</evidence>
<feature type="signal peptide" evidence="7">
    <location>
        <begin position="1"/>
        <end position="27"/>
    </location>
</feature>
<feature type="glycosylation site" description="N-linked (GlcNAc...) (complex) asparagine" evidence="6">
    <location>
        <position position="110"/>
    </location>
</feature>
<dbReference type="Pfam" id="PF01401">
    <property type="entry name" value="Peptidase_M2"/>
    <property type="match status" value="1"/>
</dbReference>
<dbReference type="GO" id="GO:0003084">
    <property type="term" value="P:positive regulation of systemic arterial blood pressure"/>
    <property type="evidence" value="ECO:0007669"/>
    <property type="project" value="TreeGrafter"/>
</dbReference>
<evidence type="ECO:0000256" key="3">
    <source>
        <dbReference type="ARBA" id="ARBA00022729"/>
    </source>
</evidence>
<keyword evidence="3 7" id="KW-0732">Signal</keyword>
<comment type="cofactor">
    <cofactor evidence="1">
        <name>chloride</name>
        <dbReference type="ChEBI" id="CHEBI:17996"/>
    </cofactor>
</comment>
<dbReference type="AlphaFoldDB" id="A0A670ZPL4"/>
<dbReference type="Ensembl" id="ENSPTXT00000025476.1">
    <property type="protein sequence ID" value="ENSPTXP00000024712.1"/>
    <property type="gene ID" value="ENSPTXG00000017222.1"/>
</dbReference>
<dbReference type="GO" id="GO:0003081">
    <property type="term" value="P:regulation of systemic arterial blood pressure by renin-angiotensin"/>
    <property type="evidence" value="ECO:0007669"/>
    <property type="project" value="TreeGrafter"/>
</dbReference>
<proteinExistence type="inferred from homology"/>
<comment type="similarity">
    <text evidence="2">Belongs to the peptidase M2 family.</text>
</comment>
<evidence type="ECO:0000313" key="8">
    <source>
        <dbReference type="Ensembl" id="ENSPTXP00000024712.1"/>
    </source>
</evidence>
<organism evidence="8 9">
    <name type="scientific">Pseudonaja textilis</name>
    <name type="common">Eastern brown snake</name>
    <dbReference type="NCBI Taxonomy" id="8673"/>
    <lineage>
        <taxon>Eukaryota</taxon>
        <taxon>Metazoa</taxon>
        <taxon>Chordata</taxon>
        <taxon>Craniata</taxon>
        <taxon>Vertebrata</taxon>
        <taxon>Euteleostomi</taxon>
        <taxon>Lepidosauria</taxon>
        <taxon>Squamata</taxon>
        <taxon>Bifurcata</taxon>
        <taxon>Unidentata</taxon>
        <taxon>Episquamata</taxon>
        <taxon>Toxicofera</taxon>
        <taxon>Serpentes</taxon>
        <taxon>Colubroidea</taxon>
        <taxon>Elapidae</taxon>
        <taxon>Hydrophiinae</taxon>
        <taxon>Pseudonaja</taxon>
    </lineage>
</organism>
<feature type="glycosylation site" description="N-linked (GlcNAc...) asparagine" evidence="6">
    <location>
        <position position="72"/>
    </location>
</feature>
<dbReference type="PANTHER" id="PTHR10514:SF27">
    <property type="entry name" value="ANGIOTENSIN-CONVERTING ENZYME"/>
    <property type="match status" value="1"/>
</dbReference>
<keyword evidence="5 6" id="KW-0325">Glycoprotein</keyword>
<dbReference type="GO" id="GO:0006508">
    <property type="term" value="P:proteolysis"/>
    <property type="evidence" value="ECO:0007669"/>
    <property type="project" value="InterPro"/>
</dbReference>
<evidence type="ECO:0000256" key="6">
    <source>
        <dbReference type="PIRSR" id="PIRSR601548-10"/>
    </source>
</evidence>
<dbReference type="GO" id="GO:0005886">
    <property type="term" value="C:plasma membrane"/>
    <property type="evidence" value="ECO:0007669"/>
    <property type="project" value="TreeGrafter"/>
</dbReference>
<dbReference type="GO" id="GO:0008237">
    <property type="term" value="F:metallopeptidase activity"/>
    <property type="evidence" value="ECO:0007669"/>
    <property type="project" value="InterPro"/>
</dbReference>
<keyword evidence="4" id="KW-1015">Disulfide bond</keyword>
<protein>
    <submittedName>
        <fullName evidence="8">Uncharacterized protein</fullName>
    </submittedName>
</protein>
<dbReference type="GeneTree" id="ENSGT00940000163600"/>
<accession>A0A670ZPL4</accession>
<reference evidence="8" key="2">
    <citation type="submission" date="2025-09" db="UniProtKB">
        <authorList>
            <consortium name="Ensembl"/>
        </authorList>
    </citation>
    <scope>IDENTIFICATION</scope>
</reference>
<dbReference type="PANTHER" id="PTHR10514">
    <property type="entry name" value="ANGIOTENSIN-CONVERTING ENZYME"/>
    <property type="match status" value="1"/>
</dbReference>
<sequence length="159" mass="18018">MGGTSARQGMSPLAVFFLAICVGVAFALEDPTMPPDYNKTEEGASLFADAYNTTGETIFSQSMFANWNYNTNLTDREAQHLQIMASLKEQNFTELWGKKAKENYGNIWQNFSDPQLKKIISSIQILGPSNLPVKKREQVRISILEIWVNSEVSMRKKRF</sequence>
<feature type="glycosylation site" description="N-linked (GlcNAc...) (complex) asparagine" evidence="6">
    <location>
        <position position="91"/>
    </location>
</feature>
<dbReference type="InterPro" id="IPR001548">
    <property type="entry name" value="Peptidase_M2"/>
</dbReference>
<keyword evidence="9" id="KW-1185">Reference proteome</keyword>
<dbReference type="SUPFAM" id="SSF55486">
    <property type="entry name" value="Metalloproteases ('zincins'), catalytic domain"/>
    <property type="match status" value="1"/>
</dbReference>
<evidence type="ECO:0000256" key="1">
    <source>
        <dbReference type="ARBA" id="ARBA00001923"/>
    </source>
</evidence>
<dbReference type="GO" id="GO:0008241">
    <property type="term" value="F:peptidyl-dipeptidase activity"/>
    <property type="evidence" value="ECO:0007669"/>
    <property type="project" value="UniProtKB-EC"/>
</dbReference>
<dbReference type="Proteomes" id="UP000472273">
    <property type="component" value="Unplaced"/>
</dbReference>
<evidence type="ECO:0000256" key="4">
    <source>
        <dbReference type="ARBA" id="ARBA00023157"/>
    </source>
</evidence>
<evidence type="ECO:0000256" key="5">
    <source>
        <dbReference type="ARBA" id="ARBA00023180"/>
    </source>
</evidence>